<protein>
    <recommendedName>
        <fullName evidence="1">PI-PLC Y-box domain-containing protein</fullName>
    </recommendedName>
</protein>
<evidence type="ECO:0000259" key="1">
    <source>
        <dbReference type="PROSITE" id="PS50008"/>
    </source>
</evidence>
<name>A0A0D3I0H8_EMIH1</name>
<dbReference type="EnsemblProtists" id="EOD04763">
    <property type="protein sequence ID" value="EOD04763"/>
    <property type="gene ID" value="EMIHUDRAFT_250462"/>
</dbReference>
<evidence type="ECO:0000313" key="2">
    <source>
        <dbReference type="EnsemblProtists" id="EOD04763"/>
    </source>
</evidence>
<feature type="domain" description="PI-PLC Y-box" evidence="1">
    <location>
        <begin position="104"/>
        <end position="137"/>
    </location>
</feature>
<dbReference type="GO" id="GO:0035556">
    <property type="term" value="P:intracellular signal transduction"/>
    <property type="evidence" value="ECO:0007669"/>
    <property type="project" value="InterPro"/>
</dbReference>
<organism evidence="2 3">
    <name type="scientific">Emiliania huxleyi (strain CCMP1516)</name>
    <dbReference type="NCBI Taxonomy" id="280463"/>
    <lineage>
        <taxon>Eukaryota</taxon>
        <taxon>Haptista</taxon>
        <taxon>Haptophyta</taxon>
        <taxon>Prymnesiophyceae</taxon>
        <taxon>Isochrysidales</taxon>
        <taxon>Noelaerhabdaceae</taxon>
        <taxon>Emiliania</taxon>
    </lineage>
</organism>
<dbReference type="InterPro" id="IPR001711">
    <property type="entry name" value="PLipase_C_Pinositol-sp_Y"/>
</dbReference>
<dbReference type="Proteomes" id="UP000013827">
    <property type="component" value="Unassembled WGS sequence"/>
</dbReference>
<evidence type="ECO:0000313" key="3">
    <source>
        <dbReference type="Proteomes" id="UP000013827"/>
    </source>
</evidence>
<reference evidence="2" key="2">
    <citation type="submission" date="2024-10" db="UniProtKB">
        <authorList>
            <consortium name="EnsemblProtists"/>
        </authorList>
    </citation>
    <scope>IDENTIFICATION</scope>
</reference>
<reference evidence="3" key="1">
    <citation type="journal article" date="2013" name="Nature">
        <title>Pan genome of the phytoplankton Emiliania underpins its global distribution.</title>
        <authorList>
            <person name="Read B.A."/>
            <person name="Kegel J."/>
            <person name="Klute M.J."/>
            <person name="Kuo A."/>
            <person name="Lefebvre S.C."/>
            <person name="Maumus F."/>
            <person name="Mayer C."/>
            <person name="Miller J."/>
            <person name="Monier A."/>
            <person name="Salamov A."/>
            <person name="Young J."/>
            <person name="Aguilar M."/>
            <person name="Claverie J.M."/>
            <person name="Frickenhaus S."/>
            <person name="Gonzalez K."/>
            <person name="Herman E.K."/>
            <person name="Lin Y.C."/>
            <person name="Napier J."/>
            <person name="Ogata H."/>
            <person name="Sarno A.F."/>
            <person name="Shmutz J."/>
            <person name="Schroeder D."/>
            <person name="de Vargas C."/>
            <person name="Verret F."/>
            <person name="von Dassow P."/>
            <person name="Valentin K."/>
            <person name="Van de Peer Y."/>
            <person name="Wheeler G."/>
            <person name="Dacks J.B."/>
            <person name="Delwiche C.F."/>
            <person name="Dyhrman S.T."/>
            <person name="Glockner G."/>
            <person name="John U."/>
            <person name="Richards T."/>
            <person name="Worden A.Z."/>
            <person name="Zhang X."/>
            <person name="Grigoriev I.V."/>
            <person name="Allen A.E."/>
            <person name="Bidle K."/>
            <person name="Borodovsky M."/>
            <person name="Bowler C."/>
            <person name="Brownlee C."/>
            <person name="Cock J.M."/>
            <person name="Elias M."/>
            <person name="Gladyshev V.N."/>
            <person name="Groth M."/>
            <person name="Guda C."/>
            <person name="Hadaegh A."/>
            <person name="Iglesias-Rodriguez M.D."/>
            <person name="Jenkins J."/>
            <person name="Jones B.M."/>
            <person name="Lawson T."/>
            <person name="Leese F."/>
            <person name="Lindquist E."/>
            <person name="Lobanov A."/>
            <person name="Lomsadze A."/>
            <person name="Malik S.B."/>
            <person name="Marsh M.E."/>
            <person name="Mackinder L."/>
            <person name="Mock T."/>
            <person name="Mueller-Roeber B."/>
            <person name="Pagarete A."/>
            <person name="Parker M."/>
            <person name="Probert I."/>
            <person name="Quesneville H."/>
            <person name="Raines C."/>
            <person name="Rensing S.A."/>
            <person name="Riano-Pachon D.M."/>
            <person name="Richier S."/>
            <person name="Rokitta S."/>
            <person name="Shiraiwa Y."/>
            <person name="Soanes D.M."/>
            <person name="van der Giezen M."/>
            <person name="Wahlund T.M."/>
            <person name="Williams B."/>
            <person name="Wilson W."/>
            <person name="Wolfe G."/>
            <person name="Wurch L.L."/>
        </authorList>
    </citation>
    <scope>NUCLEOTIDE SEQUENCE</scope>
</reference>
<dbReference type="Gene3D" id="3.20.20.190">
    <property type="entry name" value="Phosphatidylinositol (PI) phosphodiesterase"/>
    <property type="match status" value="1"/>
</dbReference>
<keyword evidence="3" id="KW-1185">Reference proteome</keyword>
<proteinExistence type="predicted"/>
<dbReference type="GO" id="GO:0004435">
    <property type="term" value="F:phosphatidylinositol-4,5-bisphosphate phospholipase C activity"/>
    <property type="evidence" value="ECO:0007669"/>
    <property type="project" value="InterPro"/>
</dbReference>
<sequence>MSGGAPGSSRPRSSVLQVGARKLLRKVKTPVELAKRQKGVARYVDPSMLRVTAIRSCAIDKANGPWPIPIISASEDRMAAVEQYGLGEDGPPHELFARRLARVYPAGTRMVSLNYQTNDTPVQISRALFALDNGFGCLHAIGGFCCVSRTLPLPARPAQRATVSASAAGKSARHSTLHCLAAEPRATVLRACVHDGETVVAYEAVVLGALRPGYRSLSLRSRLGTQIRLCSLLGFIGGANLHAVKRAE</sequence>
<dbReference type="PROSITE" id="PS50008">
    <property type="entry name" value="PIPLC_Y_DOMAIN"/>
    <property type="match status" value="1"/>
</dbReference>
<dbReference type="AlphaFoldDB" id="A0A0D3I0H8"/>
<accession>A0A0D3I0H8</accession>
<dbReference type="InterPro" id="IPR017946">
    <property type="entry name" value="PLC-like_Pdiesterase_TIM-brl"/>
</dbReference>
<dbReference type="SUPFAM" id="SSF51695">
    <property type="entry name" value="PLC-like phosphodiesterases"/>
    <property type="match status" value="1"/>
</dbReference>
<dbReference type="PaxDb" id="2903-EOD04763"/>
<dbReference type="GO" id="GO:0006629">
    <property type="term" value="P:lipid metabolic process"/>
    <property type="evidence" value="ECO:0007669"/>
    <property type="project" value="InterPro"/>
</dbReference>